<dbReference type="AlphaFoldDB" id="X1TBA3"/>
<accession>X1TBA3</accession>
<feature type="non-terminal residue" evidence="1">
    <location>
        <position position="32"/>
    </location>
</feature>
<proteinExistence type="predicted"/>
<gene>
    <name evidence="1" type="ORF">S12H4_28438</name>
</gene>
<comment type="caution">
    <text evidence="1">The sequence shown here is derived from an EMBL/GenBank/DDBJ whole genome shotgun (WGS) entry which is preliminary data.</text>
</comment>
<evidence type="ECO:0000313" key="1">
    <source>
        <dbReference type="EMBL" id="GAJ02608.1"/>
    </source>
</evidence>
<dbReference type="EMBL" id="BARW01016312">
    <property type="protein sequence ID" value="GAJ02608.1"/>
    <property type="molecule type" value="Genomic_DNA"/>
</dbReference>
<protein>
    <submittedName>
        <fullName evidence="1">Uncharacterized protein</fullName>
    </submittedName>
</protein>
<reference evidence="1" key="1">
    <citation type="journal article" date="2014" name="Front. Microbiol.">
        <title>High frequency of phylogenetically diverse reductive dehalogenase-homologous genes in deep subseafloor sedimentary metagenomes.</title>
        <authorList>
            <person name="Kawai M."/>
            <person name="Futagami T."/>
            <person name="Toyoda A."/>
            <person name="Takaki Y."/>
            <person name="Nishi S."/>
            <person name="Hori S."/>
            <person name="Arai W."/>
            <person name="Tsubouchi T."/>
            <person name="Morono Y."/>
            <person name="Uchiyama I."/>
            <person name="Ito T."/>
            <person name="Fujiyama A."/>
            <person name="Inagaki F."/>
            <person name="Takami H."/>
        </authorList>
    </citation>
    <scope>NUCLEOTIDE SEQUENCE</scope>
    <source>
        <strain evidence="1">Expedition CK06-06</strain>
    </source>
</reference>
<organism evidence="1">
    <name type="scientific">marine sediment metagenome</name>
    <dbReference type="NCBI Taxonomy" id="412755"/>
    <lineage>
        <taxon>unclassified sequences</taxon>
        <taxon>metagenomes</taxon>
        <taxon>ecological metagenomes</taxon>
    </lineage>
</organism>
<name>X1TBA3_9ZZZZ</name>
<sequence>MLRMLLAAMVLVAASTLAHSGPYSDCDFAADL</sequence>